<evidence type="ECO:0000256" key="2">
    <source>
        <dbReference type="ARBA" id="ARBA00009592"/>
    </source>
</evidence>
<keyword evidence="3" id="KW-0433">Leucine-rich repeat</keyword>
<dbReference type="FunFam" id="3.80.10.10:FF:000111">
    <property type="entry name" value="LRR receptor-like serine/threonine-protein kinase ERECTA"/>
    <property type="match status" value="1"/>
</dbReference>
<evidence type="ECO:0000256" key="11">
    <source>
        <dbReference type="SAM" id="Phobius"/>
    </source>
</evidence>
<evidence type="ECO:0000256" key="1">
    <source>
        <dbReference type="ARBA" id="ARBA00004479"/>
    </source>
</evidence>
<dbReference type="InterPro" id="IPR032675">
    <property type="entry name" value="LRR_dom_sf"/>
</dbReference>
<dbReference type="AlphaFoldDB" id="A0A0S3TBD0"/>
<keyword evidence="9" id="KW-0675">Receptor</keyword>
<evidence type="ECO:0000256" key="5">
    <source>
        <dbReference type="ARBA" id="ARBA00022729"/>
    </source>
</evidence>
<proteinExistence type="inferred from homology"/>
<keyword evidence="8 11" id="KW-0472">Membrane</keyword>
<keyword evidence="7 11" id="KW-1133">Transmembrane helix</keyword>
<gene>
    <name evidence="12" type="primary">Vigan.11G184700</name>
    <name evidence="12" type="ORF">VIGAN_11184700</name>
</gene>
<accession>A0A0S3TBD0</accession>
<evidence type="ECO:0008006" key="14">
    <source>
        <dbReference type="Google" id="ProtNLM"/>
    </source>
</evidence>
<evidence type="ECO:0000256" key="7">
    <source>
        <dbReference type="ARBA" id="ARBA00022989"/>
    </source>
</evidence>
<protein>
    <recommendedName>
        <fullName evidence="14">Leucine-rich repeat-containing N-terminal plant-type domain-containing protein</fullName>
    </recommendedName>
</protein>
<evidence type="ECO:0000256" key="3">
    <source>
        <dbReference type="ARBA" id="ARBA00022614"/>
    </source>
</evidence>
<dbReference type="OrthoDB" id="8731593at2759"/>
<comment type="similarity">
    <text evidence="2">Belongs to the RLP family.</text>
</comment>
<evidence type="ECO:0000313" key="12">
    <source>
        <dbReference type="EMBL" id="BAU02340.1"/>
    </source>
</evidence>
<organism evidence="12 13">
    <name type="scientific">Vigna angularis var. angularis</name>
    <dbReference type="NCBI Taxonomy" id="157739"/>
    <lineage>
        <taxon>Eukaryota</taxon>
        <taxon>Viridiplantae</taxon>
        <taxon>Streptophyta</taxon>
        <taxon>Embryophyta</taxon>
        <taxon>Tracheophyta</taxon>
        <taxon>Spermatophyta</taxon>
        <taxon>Magnoliopsida</taxon>
        <taxon>eudicotyledons</taxon>
        <taxon>Gunneridae</taxon>
        <taxon>Pentapetalae</taxon>
        <taxon>rosids</taxon>
        <taxon>fabids</taxon>
        <taxon>Fabales</taxon>
        <taxon>Fabaceae</taxon>
        <taxon>Papilionoideae</taxon>
        <taxon>50 kb inversion clade</taxon>
        <taxon>NPAAA clade</taxon>
        <taxon>indigoferoid/millettioid clade</taxon>
        <taxon>Phaseoleae</taxon>
        <taxon>Vigna</taxon>
    </lineage>
</organism>
<dbReference type="EMBL" id="AP015044">
    <property type="protein sequence ID" value="BAU02340.1"/>
    <property type="molecule type" value="Genomic_DNA"/>
</dbReference>
<keyword evidence="6" id="KW-0677">Repeat</keyword>
<feature type="transmembrane region" description="Helical" evidence="11">
    <location>
        <begin position="338"/>
        <end position="361"/>
    </location>
</feature>
<evidence type="ECO:0000256" key="8">
    <source>
        <dbReference type="ARBA" id="ARBA00023136"/>
    </source>
</evidence>
<evidence type="ECO:0000256" key="10">
    <source>
        <dbReference type="ARBA" id="ARBA00023180"/>
    </source>
</evidence>
<keyword evidence="10" id="KW-0325">Glycoprotein</keyword>
<dbReference type="PANTHER" id="PTHR48063">
    <property type="entry name" value="LRR RECEPTOR-LIKE KINASE"/>
    <property type="match status" value="1"/>
</dbReference>
<evidence type="ECO:0000256" key="6">
    <source>
        <dbReference type="ARBA" id="ARBA00022737"/>
    </source>
</evidence>
<dbReference type="GO" id="GO:0016020">
    <property type="term" value="C:membrane"/>
    <property type="evidence" value="ECO:0007669"/>
    <property type="project" value="UniProtKB-SubCell"/>
</dbReference>
<keyword evidence="13" id="KW-1185">Reference proteome</keyword>
<keyword evidence="4 11" id="KW-0812">Transmembrane</keyword>
<keyword evidence="5" id="KW-0732">Signal</keyword>
<evidence type="ECO:0000256" key="9">
    <source>
        <dbReference type="ARBA" id="ARBA00023170"/>
    </source>
</evidence>
<dbReference type="Pfam" id="PF00560">
    <property type="entry name" value="LRR_1"/>
    <property type="match status" value="8"/>
</dbReference>
<comment type="subcellular location">
    <subcellularLocation>
        <location evidence="1">Membrane</location>
        <topology evidence="1">Single-pass type I membrane protein</topology>
    </subcellularLocation>
</comment>
<sequence>MNDFLCCKKIEEFNLYNLNLASNNLSGKIPDCWIKWPNLINVNLQSNHFVGNIPLSMGSLAWLQFLNIRNNSLSGIFPTAMKKKNNLISLDIGENNLSGTIPAWIGEKLPRIKILRLRSNNFSGHIPNGICDMIFLQDFDLAQNSLSGNIPNCLNNISTMLQKNKSTDLIITIDDSRLTAISIFIWTKGRALLYNSILGLVTNVDLSDNNLSGEIPRELTYLDGLIYLNLSGNQLSGQIPPSIGNMRLLESIDLSRNQLSGKIPPTISNLSFLNNLDLSHNHLEGEIPTGTQIQSFEASDFVGNNLCGPPLPINCSSNQQIPYIDNSETENGGHGVNWFFVSFTVGFIVGFWIVIAPLLIYRSWRYAYFSFLDNVCYKVRSYW</sequence>
<dbReference type="PRINTS" id="PR00019">
    <property type="entry name" value="LEURICHRPT"/>
</dbReference>
<dbReference type="PANTHER" id="PTHR48063:SF63">
    <property type="entry name" value="LEUCINE-RICH RECEPTOR-LIKE KINASE FAMILY PROTEIN"/>
    <property type="match status" value="1"/>
</dbReference>
<dbReference type="InterPro" id="IPR001611">
    <property type="entry name" value="Leu-rich_rpt"/>
</dbReference>
<dbReference type="Gene3D" id="3.80.10.10">
    <property type="entry name" value="Ribonuclease Inhibitor"/>
    <property type="match status" value="1"/>
</dbReference>
<reference evidence="12 13" key="1">
    <citation type="journal article" date="2015" name="Sci. Rep.">
        <title>The power of single molecule real-time sequencing technology in the de novo assembly of a eukaryotic genome.</title>
        <authorList>
            <person name="Sakai H."/>
            <person name="Naito K."/>
            <person name="Ogiso-Tanaka E."/>
            <person name="Takahashi Y."/>
            <person name="Iseki K."/>
            <person name="Muto C."/>
            <person name="Satou K."/>
            <person name="Teruya K."/>
            <person name="Shiroma A."/>
            <person name="Shimoji M."/>
            <person name="Hirano T."/>
            <person name="Itoh T."/>
            <person name="Kaga A."/>
            <person name="Tomooka N."/>
        </authorList>
    </citation>
    <scope>NUCLEOTIDE SEQUENCE [LARGE SCALE GENOMIC DNA]</scope>
    <source>
        <strain evidence="13">cv. Shumari</strain>
    </source>
</reference>
<dbReference type="FunFam" id="3.80.10.10:FF:000041">
    <property type="entry name" value="LRR receptor-like serine/threonine-protein kinase ERECTA"/>
    <property type="match status" value="1"/>
</dbReference>
<name>A0A0S3TBD0_PHAAN</name>
<dbReference type="Proteomes" id="UP000291084">
    <property type="component" value="Chromosome 11"/>
</dbReference>
<evidence type="ECO:0000256" key="4">
    <source>
        <dbReference type="ARBA" id="ARBA00022692"/>
    </source>
</evidence>
<evidence type="ECO:0000313" key="13">
    <source>
        <dbReference type="Proteomes" id="UP000291084"/>
    </source>
</evidence>
<dbReference type="InterPro" id="IPR046956">
    <property type="entry name" value="RLP23-like"/>
</dbReference>
<dbReference type="SUPFAM" id="SSF52058">
    <property type="entry name" value="L domain-like"/>
    <property type="match status" value="1"/>
</dbReference>